<dbReference type="Gene3D" id="6.10.140.270">
    <property type="match status" value="1"/>
</dbReference>
<dbReference type="PROSITE" id="PS50082">
    <property type="entry name" value="WD_REPEATS_2"/>
    <property type="match status" value="1"/>
</dbReference>
<dbReference type="GO" id="GO:0000932">
    <property type="term" value="C:P-body"/>
    <property type="evidence" value="ECO:0007669"/>
    <property type="project" value="TreeGrafter"/>
</dbReference>
<dbReference type="InterPro" id="IPR045152">
    <property type="entry name" value="EDC4-like"/>
</dbReference>
<keyword evidence="4" id="KW-0677">Repeat</keyword>
<evidence type="ECO:0000256" key="1">
    <source>
        <dbReference type="ARBA" id="ARBA00004496"/>
    </source>
</evidence>
<dbReference type="AlphaFoldDB" id="A0A7S4K9R6"/>
<feature type="compositionally biased region" description="Pro residues" evidence="6">
    <location>
        <begin position="650"/>
        <end position="666"/>
    </location>
</feature>
<dbReference type="EMBL" id="HBKQ01061060">
    <property type="protein sequence ID" value="CAE2288226.1"/>
    <property type="molecule type" value="Transcribed_RNA"/>
</dbReference>
<evidence type="ECO:0000256" key="5">
    <source>
        <dbReference type="PROSITE-ProRule" id="PRU00221"/>
    </source>
</evidence>
<keyword evidence="2" id="KW-0963">Cytoplasm</keyword>
<dbReference type="InterPro" id="IPR044938">
    <property type="entry name" value="EDC4_C_sf"/>
</dbReference>
<gene>
    <name evidence="8" type="ORF">OAUR00152_LOCUS41610</name>
</gene>
<feature type="repeat" description="WD" evidence="5">
    <location>
        <begin position="270"/>
        <end position="296"/>
    </location>
</feature>
<dbReference type="SUPFAM" id="SSF63829">
    <property type="entry name" value="Calcium-dependent phosphotriesterase"/>
    <property type="match status" value="1"/>
</dbReference>
<dbReference type="Pfam" id="PF21289">
    <property type="entry name" value="EDC4_C"/>
    <property type="match status" value="1"/>
</dbReference>
<dbReference type="SMART" id="SM00320">
    <property type="entry name" value="WD40"/>
    <property type="match status" value="2"/>
</dbReference>
<feature type="domain" description="Enhancer of mRNA-decapping protein 4 C-terminal" evidence="7">
    <location>
        <begin position="1124"/>
        <end position="1240"/>
    </location>
</feature>
<evidence type="ECO:0000313" key="8">
    <source>
        <dbReference type="EMBL" id="CAE2288226.1"/>
    </source>
</evidence>
<dbReference type="InterPro" id="IPR015943">
    <property type="entry name" value="WD40/YVTN_repeat-like_dom_sf"/>
</dbReference>
<evidence type="ECO:0000256" key="4">
    <source>
        <dbReference type="ARBA" id="ARBA00022737"/>
    </source>
</evidence>
<feature type="compositionally biased region" description="Low complexity" evidence="6">
    <location>
        <begin position="610"/>
        <end position="627"/>
    </location>
</feature>
<protein>
    <recommendedName>
        <fullName evidence="7">Enhancer of mRNA-decapping protein 4 C-terminal domain-containing protein</fullName>
    </recommendedName>
</protein>
<dbReference type="Gene3D" id="2.130.10.10">
    <property type="entry name" value="YVTN repeat-like/Quinoprotein amine dehydrogenase"/>
    <property type="match status" value="1"/>
</dbReference>
<feature type="compositionally biased region" description="Acidic residues" evidence="6">
    <location>
        <begin position="566"/>
        <end position="593"/>
    </location>
</feature>
<keyword evidence="3 5" id="KW-0853">WD repeat</keyword>
<reference evidence="8" key="1">
    <citation type="submission" date="2021-01" db="EMBL/GenBank/DDBJ databases">
        <authorList>
            <person name="Corre E."/>
            <person name="Pelletier E."/>
            <person name="Niang G."/>
            <person name="Scheremetjew M."/>
            <person name="Finn R."/>
            <person name="Kale V."/>
            <person name="Holt S."/>
            <person name="Cochrane G."/>
            <person name="Meng A."/>
            <person name="Brown T."/>
            <person name="Cohen L."/>
        </authorList>
    </citation>
    <scope>NUCLEOTIDE SEQUENCE</scope>
    <source>
        <strain evidence="8">Isolate 1302-5</strain>
    </source>
</reference>
<feature type="compositionally biased region" description="Low complexity" evidence="6">
    <location>
        <begin position="833"/>
        <end position="843"/>
    </location>
</feature>
<organism evidence="8">
    <name type="scientific">Odontella aurita</name>
    <dbReference type="NCBI Taxonomy" id="265563"/>
    <lineage>
        <taxon>Eukaryota</taxon>
        <taxon>Sar</taxon>
        <taxon>Stramenopiles</taxon>
        <taxon>Ochrophyta</taxon>
        <taxon>Bacillariophyta</taxon>
        <taxon>Mediophyceae</taxon>
        <taxon>Biddulphiophycidae</taxon>
        <taxon>Eupodiscales</taxon>
        <taxon>Odontellaceae</taxon>
        <taxon>Odontella</taxon>
    </lineage>
</organism>
<evidence type="ECO:0000259" key="7">
    <source>
        <dbReference type="Pfam" id="PF21289"/>
    </source>
</evidence>
<proteinExistence type="predicted"/>
<dbReference type="GO" id="GO:0031087">
    <property type="term" value="P:deadenylation-independent decapping of nuclear-transcribed mRNA"/>
    <property type="evidence" value="ECO:0007669"/>
    <property type="project" value="InterPro"/>
</dbReference>
<feature type="region of interest" description="Disordered" evidence="6">
    <location>
        <begin position="560"/>
        <end position="883"/>
    </location>
</feature>
<dbReference type="InterPro" id="IPR001680">
    <property type="entry name" value="WD40_rpt"/>
</dbReference>
<accession>A0A7S4K9R6</accession>
<evidence type="ECO:0000256" key="3">
    <source>
        <dbReference type="ARBA" id="ARBA00022574"/>
    </source>
</evidence>
<dbReference type="PANTHER" id="PTHR15598">
    <property type="entry name" value="ENHANCER OF MRNA-DECAPPING PROTEIN 4"/>
    <property type="match status" value="1"/>
</dbReference>
<evidence type="ECO:0000256" key="2">
    <source>
        <dbReference type="ARBA" id="ARBA00022490"/>
    </source>
</evidence>
<sequence>MTGVPLPAAYKTVYDASSSSSLWGGQPRTTPIAHFASLPPAHPNGSLLDANSSYIVYAVKGGLVRVIDRRGALRTLLRGHSQRVTDVSFCGNVPGGSNFDAFPKAVGGAADGGSAAPPPPQPGSDILATVGGEGDRANVLIWRIIRRDGELAAEKLLEMRFRPAVRVIWHPFNPNQILLLHRPGAGGGNVNGEKKCAASATLVDTMRLSTVVHKEGGHQVCLCGAAARGGGAETAENDGAGGDAIEGTVRLVVPGSGAADANDLCWSPVDARYVLTAHGDGFVRLWDLRGRAYVDSASGEEVPSGSAGLGAGGAAPEGVVVSASIAGKVAVCDASSEVGCESGADRCQFLPKFADASSDGASSGKDALTPPFLTGHKNNSTVTLWSPFLADGSAPTKVAVFELSAPSPLRLSLALCDDGNTLRPSQPSAFAFLADSEGGGLFALHLRSSSGGGKPVATGFDYLIPFRLTHPIYSWTVGTIAAGADDDAQGLVEEGDVDVNLFAVQSRAVQMFSIFPGMRGGPSGGDRPPGMLAEGVTVEGRPEEVTAAAAAAVVTNEEGANAVAVEYDDYDHDDEDMQEDEDDEEEDEDDEDVDVGHGPPASSLPPPGLSPDLKPIGAAGITAAPPGVGSGEGAFANWLGNLAAAAPAPAAAPSPKGAPRPPPPSTPANTPATAYKPLVPRAPPPGMSAPPGMPGPPPGMGVPTPPPPPIPVQLKTAAGKANTPTDEEDGGVGDDPRELVTRNDSGFLSPMEILQSAASASAAKKKEKEKEMGGKGAGSRTASRAKGKKGKDAAAASAGIDLDKAVGALPVNTSVPSAKKEPTPKRSGRSSRPRGAAAAGGESKSPSRPKSGDGGVGKSKKSKTPLKGGMGMPVAPIPGGDGKITLLRREEKPLGDAAGALPIPPAAPLAAAAAPAISSAEVEEAVRKSMSSHFRTHQTLLLAEVQKAVKSEVESAVVPAIDSAVVGSMDKCVTKPLGATIQKSTRDAYKVRTKEVVEGVSAEVGGKVVEAFHKSMREVMIPAYESATRQVFSQVSSAVQSGLAAQTQQRSAHEAEMMQLMRAMSSKMDTMSSTIEVLTAEVTKLKAAGTGAADAAASAAAADAARQQAEAANRSRAMRDEILGLLRSRDYEAAFTKALSASDGEIAVFACRNADLSDALEGSSPKLSQPILLCLMQQLGAVLASTASESDLRVELAWLQDIAVTLDPADEAIGRHVGGVLRQLVANVNAKMAQEGLDHTLRRPLQMLLQVIRGMGVVS</sequence>
<dbReference type="InterPro" id="IPR049404">
    <property type="entry name" value="EDC4_C"/>
</dbReference>
<dbReference type="PANTHER" id="PTHR15598:SF5">
    <property type="entry name" value="ENHANCER OF MRNA-DECAPPING PROTEIN 4"/>
    <property type="match status" value="1"/>
</dbReference>
<evidence type="ECO:0000256" key="6">
    <source>
        <dbReference type="SAM" id="MobiDB-lite"/>
    </source>
</evidence>
<dbReference type="Gene3D" id="1.10.220.100">
    <property type="entry name" value="conserved c-terminal region of ge- 1"/>
    <property type="match status" value="1"/>
</dbReference>
<name>A0A7S4K9R6_9STRA</name>
<feature type="compositionally biased region" description="Basic and acidic residues" evidence="6">
    <location>
        <begin position="764"/>
        <end position="773"/>
    </location>
</feature>
<comment type="subcellular location">
    <subcellularLocation>
        <location evidence="1">Cytoplasm</location>
    </subcellularLocation>
</comment>
<feature type="compositionally biased region" description="Pro residues" evidence="6">
    <location>
        <begin position="680"/>
        <end position="711"/>
    </location>
</feature>